<keyword evidence="4 8" id="KW-0067">ATP-binding</keyword>
<evidence type="ECO:0000256" key="8">
    <source>
        <dbReference type="HAMAP-Rule" id="MF_03151"/>
    </source>
</evidence>
<keyword evidence="1 8" id="KW-0436">Ligase</keyword>
<evidence type="ECO:0000256" key="3">
    <source>
        <dbReference type="ARBA" id="ARBA00022792"/>
    </source>
</evidence>
<keyword evidence="5 8" id="KW-0648">Protein biosynthesis</keyword>
<gene>
    <name evidence="8" type="primary">GTF1</name>
    <name evidence="9" type="ORF">DAKH74_009340</name>
</gene>
<dbReference type="CDD" id="cd21422">
    <property type="entry name" value="GatF"/>
    <property type="match status" value="1"/>
</dbReference>
<protein>
    <recommendedName>
        <fullName evidence="8">Glutamyl-tRNA(Gln) amidotransferase subunit F, mitochondrial</fullName>
        <shortName evidence="8">Glu-AdT subunit F</shortName>
        <ecNumber evidence="8">6.3.5.-</ecNumber>
    </recommendedName>
</protein>
<dbReference type="EMBL" id="BTGD01000001">
    <property type="protein sequence ID" value="GMM54318.1"/>
    <property type="molecule type" value="Genomic_DNA"/>
</dbReference>
<dbReference type="AlphaFoldDB" id="A0AAV5RSB4"/>
<accession>A0AAV5RSB4</accession>
<evidence type="ECO:0000256" key="4">
    <source>
        <dbReference type="ARBA" id="ARBA00022840"/>
    </source>
</evidence>
<keyword evidence="10" id="KW-1185">Reference proteome</keyword>
<comment type="function">
    <text evidence="8">Allows the formation of correctly charged Gln-tRNA(Gln) through the transamidation of misacylated Glu-tRNA(Gln) in the mitochondria. The reaction takes place in the presence of glutamine and ATP through an activated gamma-phospho-Glu-tRNA(Gln). Required for proper protein synthesis within the mitochondrion.</text>
</comment>
<comment type="subunit">
    <text evidence="8">Subunit of the heterotrimeric GatFAB amidotransferase (AdT) complex, composed of A, B and F subunits.</text>
</comment>
<keyword evidence="7 8" id="KW-0472">Membrane</keyword>
<name>A0AAV5RSB4_MAUHU</name>
<dbReference type="Pfam" id="PF20977">
    <property type="entry name" value="GatF"/>
    <property type="match status" value="1"/>
</dbReference>
<keyword evidence="2 8" id="KW-0547">Nucleotide-binding</keyword>
<dbReference type="Proteomes" id="UP001377567">
    <property type="component" value="Unassembled WGS sequence"/>
</dbReference>
<evidence type="ECO:0000256" key="5">
    <source>
        <dbReference type="ARBA" id="ARBA00022917"/>
    </source>
</evidence>
<evidence type="ECO:0000256" key="6">
    <source>
        <dbReference type="ARBA" id="ARBA00023128"/>
    </source>
</evidence>
<comment type="subcellular location">
    <subcellularLocation>
        <location evidence="8">Mitochondrion inner membrane</location>
        <topology evidence="8">Peripheral membrane protein</topology>
        <orientation evidence="8">Matrix side</orientation>
    </subcellularLocation>
</comment>
<dbReference type="GO" id="GO:0005743">
    <property type="term" value="C:mitochondrial inner membrane"/>
    <property type="evidence" value="ECO:0007669"/>
    <property type="project" value="UniProtKB-SubCell"/>
</dbReference>
<evidence type="ECO:0000256" key="2">
    <source>
        <dbReference type="ARBA" id="ARBA00022741"/>
    </source>
</evidence>
<dbReference type="HAMAP" id="MF_03151">
    <property type="entry name" value="GatF"/>
    <property type="match status" value="1"/>
</dbReference>
<reference evidence="9 10" key="1">
    <citation type="journal article" date="2023" name="Elife">
        <title>Identification of key yeast species and microbe-microbe interactions impacting larval growth of Drosophila in the wild.</title>
        <authorList>
            <person name="Mure A."/>
            <person name="Sugiura Y."/>
            <person name="Maeda R."/>
            <person name="Honda K."/>
            <person name="Sakurai N."/>
            <person name="Takahashi Y."/>
            <person name="Watada M."/>
            <person name="Katoh T."/>
            <person name="Gotoh A."/>
            <person name="Gotoh Y."/>
            <person name="Taniguchi I."/>
            <person name="Nakamura K."/>
            <person name="Hayashi T."/>
            <person name="Katayama T."/>
            <person name="Uemura T."/>
            <person name="Hattori Y."/>
        </authorList>
    </citation>
    <scope>NUCLEOTIDE SEQUENCE [LARGE SCALE GENOMIC DNA]</scope>
    <source>
        <strain evidence="9 10">KH-74</strain>
    </source>
</reference>
<evidence type="ECO:0000256" key="7">
    <source>
        <dbReference type="ARBA" id="ARBA00023136"/>
    </source>
</evidence>
<comment type="caution">
    <text evidence="9">The sequence shown here is derived from an EMBL/GenBank/DDBJ whole genome shotgun (WGS) entry which is preliminary data.</text>
</comment>
<dbReference type="GO" id="GO:0070681">
    <property type="term" value="P:glutaminyl-tRNAGln biosynthesis via transamidation"/>
    <property type="evidence" value="ECO:0007669"/>
    <property type="project" value="UniProtKB-UniRule"/>
</dbReference>
<evidence type="ECO:0000256" key="1">
    <source>
        <dbReference type="ARBA" id="ARBA00022598"/>
    </source>
</evidence>
<evidence type="ECO:0000313" key="9">
    <source>
        <dbReference type="EMBL" id="GMM54318.1"/>
    </source>
</evidence>
<dbReference type="InterPro" id="IPR027499">
    <property type="entry name" value="GatF"/>
</dbReference>
<comment type="catalytic activity">
    <reaction evidence="8">
        <text>L-glutamyl-tRNA(Gln) + L-glutamine + ATP + H2O = L-glutaminyl-tRNA(Gln) + L-glutamate + ADP + phosphate + H(+)</text>
        <dbReference type="Rhea" id="RHEA:17521"/>
        <dbReference type="Rhea" id="RHEA-COMP:9681"/>
        <dbReference type="Rhea" id="RHEA-COMP:9684"/>
        <dbReference type="ChEBI" id="CHEBI:15377"/>
        <dbReference type="ChEBI" id="CHEBI:15378"/>
        <dbReference type="ChEBI" id="CHEBI:29985"/>
        <dbReference type="ChEBI" id="CHEBI:30616"/>
        <dbReference type="ChEBI" id="CHEBI:43474"/>
        <dbReference type="ChEBI" id="CHEBI:58359"/>
        <dbReference type="ChEBI" id="CHEBI:78520"/>
        <dbReference type="ChEBI" id="CHEBI:78521"/>
        <dbReference type="ChEBI" id="CHEBI:456216"/>
    </reaction>
</comment>
<dbReference type="GO" id="GO:0050567">
    <property type="term" value="F:glutaminyl-tRNA synthase (glutamine-hydrolyzing) activity"/>
    <property type="evidence" value="ECO:0007669"/>
    <property type="project" value="UniProtKB-UniRule"/>
</dbReference>
<dbReference type="EC" id="6.3.5.-" evidence="8"/>
<keyword evidence="3 8" id="KW-0999">Mitochondrion inner membrane</keyword>
<keyword evidence="6 8" id="KW-0496">Mitochondrion</keyword>
<dbReference type="GO" id="GO:0032543">
    <property type="term" value="P:mitochondrial translation"/>
    <property type="evidence" value="ECO:0007669"/>
    <property type="project" value="UniProtKB-UniRule"/>
</dbReference>
<dbReference type="GO" id="GO:0030956">
    <property type="term" value="C:glutamyl-tRNA(Gln) amidotransferase complex"/>
    <property type="evidence" value="ECO:0007669"/>
    <property type="project" value="UniProtKB-UniRule"/>
</dbReference>
<organism evidence="9 10">
    <name type="scientific">Maudiozyma humilis</name>
    <name type="common">Sour dough yeast</name>
    <name type="synonym">Kazachstania humilis</name>
    <dbReference type="NCBI Taxonomy" id="51915"/>
    <lineage>
        <taxon>Eukaryota</taxon>
        <taxon>Fungi</taxon>
        <taxon>Dikarya</taxon>
        <taxon>Ascomycota</taxon>
        <taxon>Saccharomycotina</taxon>
        <taxon>Saccharomycetes</taxon>
        <taxon>Saccharomycetales</taxon>
        <taxon>Saccharomycetaceae</taxon>
        <taxon>Maudiozyma</taxon>
    </lineage>
</organism>
<dbReference type="GO" id="GO:0005524">
    <property type="term" value="F:ATP binding"/>
    <property type="evidence" value="ECO:0007669"/>
    <property type="project" value="UniProtKB-KW"/>
</dbReference>
<evidence type="ECO:0000313" key="10">
    <source>
        <dbReference type="Proteomes" id="UP001377567"/>
    </source>
</evidence>
<sequence length="185" mass="20783">MYRAASRALFKSTTLLRCSRFYSSSAASSTATRVGPKFQSIKEIKAYMDKPTWSLNEFFESSNITDASEIPSEATVTKLLKLSGLPAEGADIPAIQQRLGQQLLFLRRLHDAPLDENEDLNIRFSRIMPRNTDIVDYESLLKMIEVQNSSKFPDEEGGKWDPTGQAIIKKNGFFVATKQNTHTAE</sequence>
<comment type="similarity">
    <text evidence="8">Belongs to the GatF family.</text>
</comment>
<proteinExistence type="inferred from homology"/>